<keyword evidence="2" id="KW-1185">Reference proteome</keyword>
<accession>A0A1I0RKL2</accession>
<evidence type="ECO:0000313" key="2">
    <source>
        <dbReference type="Proteomes" id="UP000199701"/>
    </source>
</evidence>
<reference evidence="1 2" key="1">
    <citation type="submission" date="2016-10" db="EMBL/GenBank/DDBJ databases">
        <authorList>
            <person name="de Groot N.N."/>
        </authorList>
    </citation>
    <scope>NUCLEOTIDE SEQUENCE [LARGE SCALE GENOMIC DNA]</scope>
    <source>
        <strain evidence="1 2">DSM 9179</strain>
    </source>
</reference>
<dbReference type="STRING" id="99656.SAMN05421659_11738"/>
<gene>
    <name evidence="1" type="ORF">SAMN05421659_11738</name>
</gene>
<dbReference type="AlphaFoldDB" id="A0A1I0RKL2"/>
<evidence type="ECO:0000313" key="1">
    <source>
        <dbReference type="EMBL" id="SEW41372.1"/>
    </source>
</evidence>
<dbReference type="NCBIfam" id="TIGR04223">
    <property type="entry name" value="quorum_AgrD"/>
    <property type="match status" value="1"/>
</dbReference>
<organism evidence="1 2">
    <name type="scientific">[Clostridium] fimetarium</name>
    <dbReference type="NCBI Taxonomy" id="99656"/>
    <lineage>
        <taxon>Bacteria</taxon>
        <taxon>Bacillati</taxon>
        <taxon>Bacillota</taxon>
        <taxon>Clostridia</taxon>
        <taxon>Lachnospirales</taxon>
        <taxon>Lachnospiraceae</taxon>
    </lineage>
</organism>
<sequence length="45" mass="5198">MKEYVKSNLLKVVGKVVEAKAGVNDKQWPPYCMGFLYQPKRPSNR</sequence>
<proteinExistence type="predicted"/>
<dbReference type="EMBL" id="FOJI01000017">
    <property type="protein sequence ID" value="SEW41372.1"/>
    <property type="molecule type" value="Genomic_DNA"/>
</dbReference>
<dbReference type="InterPro" id="IPR009229">
    <property type="entry name" value="AgrD"/>
</dbReference>
<dbReference type="RefSeq" id="WP_092456680.1">
    <property type="nucleotide sequence ID" value="NZ_FOJI01000017.1"/>
</dbReference>
<protein>
    <submittedName>
        <fullName evidence="1">Cyclic lactone autoinducer peptide</fullName>
    </submittedName>
</protein>
<dbReference type="Proteomes" id="UP000199701">
    <property type="component" value="Unassembled WGS sequence"/>
</dbReference>
<name>A0A1I0RKL2_9FIRM</name>